<name>M1B674_SOLTU</name>
<dbReference type="HOGENOM" id="CLU_2642838_0_0_1"/>
<keyword evidence="2" id="KW-1185">Reference proteome</keyword>
<dbReference type="Gramene" id="PGSC0003DMT400038004">
    <property type="protein sequence ID" value="PGSC0003DMT400038004"/>
    <property type="gene ID" value="PGSC0003DMG402014659"/>
</dbReference>
<sequence length="77" mass="9208">MSIKYNNLISTIRFSKGISELQQPVQHFSFESKLSRNRLYRKLVRHNANPFKTSKRLPSPWFILFTTVKQYKNDKFG</sequence>
<dbReference type="PaxDb" id="4113-PGSC0003DMT400038004"/>
<proteinExistence type="predicted"/>
<accession>M1B674</accession>
<organism evidence="1 2">
    <name type="scientific">Solanum tuberosum</name>
    <name type="common">Potato</name>
    <dbReference type="NCBI Taxonomy" id="4113"/>
    <lineage>
        <taxon>Eukaryota</taxon>
        <taxon>Viridiplantae</taxon>
        <taxon>Streptophyta</taxon>
        <taxon>Embryophyta</taxon>
        <taxon>Tracheophyta</taxon>
        <taxon>Spermatophyta</taxon>
        <taxon>Magnoliopsida</taxon>
        <taxon>eudicotyledons</taxon>
        <taxon>Gunneridae</taxon>
        <taxon>Pentapetalae</taxon>
        <taxon>asterids</taxon>
        <taxon>lamiids</taxon>
        <taxon>Solanales</taxon>
        <taxon>Solanaceae</taxon>
        <taxon>Solanoideae</taxon>
        <taxon>Solaneae</taxon>
        <taxon>Solanum</taxon>
    </lineage>
</organism>
<evidence type="ECO:0000313" key="2">
    <source>
        <dbReference type="Proteomes" id="UP000011115"/>
    </source>
</evidence>
<reference evidence="2" key="1">
    <citation type="journal article" date="2011" name="Nature">
        <title>Genome sequence and analysis of the tuber crop potato.</title>
        <authorList>
            <consortium name="The Potato Genome Sequencing Consortium"/>
        </authorList>
    </citation>
    <scope>NUCLEOTIDE SEQUENCE [LARGE SCALE GENOMIC DNA]</scope>
    <source>
        <strain evidence="2">cv. DM1-3 516 R44</strain>
    </source>
</reference>
<reference evidence="1" key="2">
    <citation type="submission" date="2015-06" db="UniProtKB">
        <authorList>
            <consortium name="EnsemblPlants"/>
        </authorList>
    </citation>
    <scope>IDENTIFICATION</scope>
    <source>
        <strain evidence="1">DM1-3 516 R44</strain>
    </source>
</reference>
<dbReference type="AlphaFoldDB" id="M1B674"/>
<dbReference type="InParanoid" id="M1B674"/>
<evidence type="ECO:0000313" key="1">
    <source>
        <dbReference type="EnsemblPlants" id="PGSC0003DMT400038004"/>
    </source>
</evidence>
<protein>
    <submittedName>
        <fullName evidence="1">Uncharacterized protein</fullName>
    </submittedName>
</protein>
<dbReference type="EnsemblPlants" id="PGSC0003DMT400038004">
    <property type="protein sequence ID" value="PGSC0003DMT400038004"/>
    <property type="gene ID" value="PGSC0003DMG402014659"/>
</dbReference>
<dbReference type="Proteomes" id="UP000011115">
    <property type="component" value="Unassembled WGS sequence"/>
</dbReference>